<evidence type="ECO:0000256" key="1">
    <source>
        <dbReference type="PROSITE-ProRule" id="PRU00339"/>
    </source>
</evidence>
<name>K1XYD8_9BACT</name>
<keyword evidence="1" id="KW-0802">TPR repeat</keyword>
<dbReference type="InterPro" id="IPR019734">
    <property type="entry name" value="TPR_rpt"/>
</dbReference>
<dbReference type="PROSITE" id="PS50005">
    <property type="entry name" value="TPR"/>
    <property type="match status" value="1"/>
</dbReference>
<dbReference type="EMBL" id="AMFJ01036083">
    <property type="protein sequence ID" value="EKD25383.1"/>
    <property type="molecule type" value="Genomic_DNA"/>
</dbReference>
<reference evidence="2" key="1">
    <citation type="journal article" date="2012" name="Science">
        <title>Fermentation, hydrogen, and sulfur metabolism in multiple uncultivated bacterial phyla.</title>
        <authorList>
            <person name="Wrighton K.C."/>
            <person name="Thomas B.C."/>
            <person name="Sharon I."/>
            <person name="Miller C.S."/>
            <person name="Castelle C.J."/>
            <person name="VerBerkmoes N.C."/>
            <person name="Wilkins M.J."/>
            <person name="Hettich R.L."/>
            <person name="Lipton M.S."/>
            <person name="Williams K.H."/>
            <person name="Long P.E."/>
            <person name="Banfield J.F."/>
        </authorList>
    </citation>
    <scope>NUCLEOTIDE SEQUENCE [LARGE SCALE GENOMIC DNA]</scope>
</reference>
<dbReference type="SUPFAM" id="SSF52540">
    <property type="entry name" value="P-loop containing nucleoside triphosphate hydrolases"/>
    <property type="match status" value="1"/>
</dbReference>
<protein>
    <submittedName>
        <fullName evidence="2">Uncharacterized protein</fullName>
    </submittedName>
</protein>
<dbReference type="AlphaFoldDB" id="K1XYD8"/>
<comment type="caution">
    <text evidence="2">The sequence shown here is derived from an EMBL/GenBank/DDBJ whole genome shotgun (WGS) entry which is preliminary data.</text>
</comment>
<evidence type="ECO:0000313" key="2">
    <source>
        <dbReference type="EMBL" id="EKD25383.1"/>
    </source>
</evidence>
<accession>K1XYD8</accession>
<dbReference type="InterPro" id="IPR027417">
    <property type="entry name" value="P-loop_NTPase"/>
</dbReference>
<organism evidence="2">
    <name type="scientific">uncultured bacterium</name>
    <name type="common">gcode 4</name>
    <dbReference type="NCBI Taxonomy" id="1234023"/>
    <lineage>
        <taxon>Bacteria</taxon>
        <taxon>environmental samples</taxon>
    </lineage>
</organism>
<feature type="repeat" description="TPR" evidence="1">
    <location>
        <begin position="667"/>
        <end position="700"/>
    </location>
</feature>
<dbReference type="Pfam" id="PF13289">
    <property type="entry name" value="SIR2_2"/>
    <property type="match status" value="1"/>
</dbReference>
<gene>
    <name evidence="2" type="ORF">ACD_80C00076G0001</name>
</gene>
<proteinExistence type="predicted"/>
<sequence>MEINIAKKSLKTIQVDMSVLVSQISKGKAVLFTGAGFSKGTSNIEQQEPPLSQSLAIEICRLGGFEEDNDLRYAAEYFISNCDKNDLISLLKRKYVLNNVAEEHVNICKIDWKRFYTTNYDKCIEIAAGKSGKVVDCVNMNFSTAEYYKRDGLCIHLNGSIDSLTEDSLETSFKLSTSSYISADSFLNSDWFYCFKKDLERSSAIVFVGYSMYDIEVQRILFENETLKEKIYFITDTEPSPKSVFTLSKFGNVIPIGVKGFSKFITDNNESICREDRSYDMQSMSLYELTEKHTEIRDPDVEAMFMYGVIDKEHIDNGVTGEQRLPYLILRTDLDIIAEFAKKSKNTIIYGGLGNGKSILLKELRTYLTVFSFEVYDITDWEGDYIGDIDYLSKSSANIVIMIDSYERYIDLIIHYIKTKPKNITIIASARTAEHERLIPELKRIGFEYNEINVDTLSSEEASKFVDIVDNIGLWGDEAGLPHNKKIDLLRNKNALQISLSLLYLLEAPQIKERITSLVSDLFKNPEYRDTVFAISLIEVLDLNANFSLISEVAGNDKIYSSALRQNENFKHLFKLSKNKVISKSSLFCLSLIRDHFNPSYVVNQLLKIASTFNKYSTKDFEQDRIFKAMLRFSSVERFIPDANKRGNLRRYYEDLKLSVPWLKNDPHFWLQYGMAYITFKEYPKAQQFINQAYALAKNRENYHTVNIDTQQARLFILTAILENNPINKYENFTKAHKILLSLDNDVYKFRQVQKYRDYFEDCFTTLSKNNKASFLSACKKMLKDMEKAEANGEINIHHQTVKKAKDNLLHIISSINKESGNSE</sequence>